<evidence type="ECO:0000259" key="3">
    <source>
        <dbReference type="Pfam" id="PF16092"/>
    </source>
</evidence>
<dbReference type="EMBL" id="JASDAP010000017">
    <property type="protein sequence ID" value="KAK1889563.1"/>
    <property type="molecule type" value="Genomic_DNA"/>
</dbReference>
<dbReference type="GO" id="GO:0016491">
    <property type="term" value="F:oxidoreductase activity"/>
    <property type="evidence" value="ECO:0007669"/>
    <property type="project" value="InterPro"/>
</dbReference>
<evidence type="ECO:0000259" key="4">
    <source>
        <dbReference type="Pfam" id="PF23150"/>
    </source>
</evidence>
<feature type="compositionally biased region" description="Polar residues" evidence="1">
    <location>
        <begin position="285"/>
        <end position="294"/>
    </location>
</feature>
<feature type="region of interest" description="Disordered" evidence="1">
    <location>
        <begin position="1"/>
        <end position="20"/>
    </location>
</feature>
<dbReference type="InterPro" id="IPR032151">
    <property type="entry name" value="CFAP61_N"/>
</dbReference>
<protein>
    <submittedName>
        <fullName evidence="5">Cilia- and flagella-associated protein 61</fullName>
    </submittedName>
</protein>
<keyword evidence="5" id="KW-0966">Cell projection</keyword>
<dbReference type="PANTHER" id="PTHR21178">
    <property type="entry name" value="CILIA- AND FLAGELLA-ASSOCIATED PROTEIN 61"/>
    <property type="match status" value="1"/>
</dbReference>
<feature type="domain" description="FAD/NAD(P)-binding" evidence="2">
    <location>
        <begin position="679"/>
        <end position="909"/>
    </location>
</feature>
<dbReference type="InterPro" id="IPR023753">
    <property type="entry name" value="FAD/NAD-binding_dom"/>
</dbReference>
<comment type="caution">
    <text evidence="5">The sequence shown here is derived from an EMBL/GenBank/DDBJ whole genome shotgun (WGS) entry which is preliminary data.</text>
</comment>
<dbReference type="SUPFAM" id="SSF51905">
    <property type="entry name" value="FAD/NAD(P)-binding domain"/>
    <property type="match status" value="1"/>
</dbReference>
<dbReference type="Pfam" id="PF07992">
    <property type="entry name" value="Pyr_redox_2"/>
    <property type="match status" value="1"/>
</dbReference>
<feature type="domain" description="CFAP61 dimerisation" evidence="4">
    <location>
        <begin position="961"/>
        <end position="1072"/>
    </location>
</feature>
<dbReference type="Pfam" id="PF16092">
    <property type="entry name" value="CFAP61_N"/>
    <property type="match status" value="1"/>
</dbReference>
<dbReference type="Proteomes" id="UP001228049">
    <property type="component" value="Unassembled WGS sequence"/>
</dbReference>
<proteinExistence type="predicted"/>
<feature type="region of interest" description="Disordered" evidence="1">
    <location>
        <begin position="264"/>
        <end position="301"/>
    </location>
</feature>
<feature type="compositionally biased region" description="Polar residues" evidence="1">
    <location>
        <begin position="1"/>
        <end position="10"/>
    </location>
</feature>
<organism evidence="5 6">
    <name type="scientific">Dissostichus eleginoides</name>
    <name type="common">Patagonian toothfish</name>
    <name type="synonym">Dissostichus amissus</name>
    <dbReference type="NCBI Taxonomy" id="100907"/>
    <lineage>
        <taxon>Eukaryota</taxon>
        <taxon>Metazoa</taxon>
        <taxon>Chordata</taxon>
        <taxon>Craniata</taxon>
        <taxon>Vertebrata</taxon>
        <taxon>Euteleostomi</taxon>
        <taxon>Actinopterygii</taxon>
        <taxon>Neopterygii</taxon>
        <taxon>Teleostei</taxon>
        <taxon>Neoteleostei</taxon>
        <taxon>Acanthomorphata</taxon>
        <taxon>Eupercaria</taxon>
        <taxon>Perciformes</taxon>
        <taxon>Notothenioidei</taxon>
        <taxon>Nototheniidae</taxon>
        <taxon>Dissostichus</taxon>
    </lineage>
</organism>
<feature type="domain" description="Cilia- and flagella-associated protein 61 N-terminal" evidence="3">
    <location>
        <begin position="15"/>
        <end position="263"/>
    </location>
</feature>
<sequence>MRTITSSSGQEEAVNVRRTESADAQGINGLISPEAGAVFGRVNVIHLLEKANLAVTLANEREEILAHASFFDHPVGDLVDQTRWEAFLQKHFSAETCTPLNTLFLHFFVAETDFATASAKEIIRAVFNAVAELEYILLLSPYAGVLEEALEEVFDPLQRLTDLQCSAFICHREEHCPKLLIRPARVEDHDDLMRIFVDQTKVLSVMEQPYFLAELIQEQNEENHCAVCESDGLPVGFISVTSDVDLKQLHDNFDLSELDGLYKLDQITNADPPPESREDPEKPKTNPQEETQLTEAGKSAPSLFLSEETRLPADSEHVINESAADSDSHVDFCIITVPTLSPEFLLLQSFIRLPPCSTNTSPPREIYVFQRSGLRSVEVRPAVAADRPAVSELVKTLSLRESLLQDLDRFYETRRDTDGEEMPSSRLVRIQLSGFSSLTDTPADGVPLQAFVSTVQSEVVGILIIRDEQVEAVYSLTSSTWCARYNMESFIYFSHHRLEEHAHILHFVLAPSFQHCCRHLFKESLRLGHKSCLFHRLYPHHISPQNSCVHHLDVLLDCAVPVRPRRQIVFPLEELGINAPSLQIREEQAPFALSLISRKLTLEPKVTVNARIVLVGASDTGLSFLEVLCFCPHLRFNSLTLVSTHGLLSDFDHEDIGFLSTSHAYSSRDLSRLPLHSCVSVVSGKMVAINRKSKHVLVSGGVTVPYDHLVLCTGLQYQAPLPAEVNQPESNLQLPSNLFTLNDLHDCMAARRWLSANFVELEDNAIVYGNSIDVFTTVETLLSLGILGNRIHVVFTPPEPGVSCFSDPEVEKAVATALKKAEVQVHHHCLLALMNNGENPDPLTSVTFTTDAETLNLQCGVFINLSNKAVDSEAFRSINDSFLVFDSRLVIDATFHTSDSSISAAGPLTKFSRSYYSDEWSNANFNSKEVGRDLAAMLLRLFDPTLEPAMETPPETERLVPLYGQAKIQGGKLPGGFHFLQVTTPSATNLTAPPVQQDSCLVTGRVETGNYFSLHLDSYEQVEALTCLSLKPLPLSNYLSLYGKQQQLLGQLSSRYQQGLIPDLHRQSWCLAVYHDRFSDFEQELQQITSNTGDVSGQTVEDDVSPVLLQDRSPAAEVRAAVRSSAVRYLSFNRNLLPMFAGPGQL</sequence>
<evidence type="ECO:0000313" key="6">
    <source>
        <dbReference type="Proteomes" id="UP001228049"/>
    </source>
</evidence>
<evidence type="ECO:0000256" key="1">
    <source>
        <dbReference type="SAM" id="MobiDB-lite"/>
    </source>
</evidence>
<dbReference type="InterPro" id="IPR056299">
    <property type="entry name" value="CFAP61_dimer"/>
</dbReference>
<evidence type="ECO:0000259" key="2">
    <source>
        <dbReference type="Pfam" id="PF07992"/>
    </source>
</evidence>
<dbReference type="Pfam" id="PF23150">
    <property type="entry name" value="CFAP61_dimer"/>
    <property type="match status" value="1"/>
</dbReference>
<dbReference type="AlphaFoldDB" id="A0AAD9F1T1"/>
<name>A0AAD9F1T1_DISEL</name>
<gene>
    <name evidence="5" type="ORF">KUDE01_014238</name>
</gene>
<dbReference type="InterPro" id="IPR038884">
    <property type="entry name" value="CFAP61"/>
</dbReference>
<dbReference type="SUPFAM" id="SSF55729">
    <property type="entry name" value="Acyl-CoA N-acyltransferases (Nat)"/>
    <property type="match status" value="1"/>
</dbReference>
<evidence type="ECO:0000313" key="5">
    <source>
        <dbReference type="EMBL" id="KAK1889563.1"/>
    </source>
</evidence>
<dbReference type="InterPro" id="IPR036188">
    <property type="entry name" value="FAD/NAD-bd_sf"/>
</dbReference>
<keyword evidence="6" id="KW-1185">Reference proteome</keyword>
<dbReference type="Gene3D" id="3.50.50.60">
    <property type="entry name" value="FAD/NAD(P)-binding domain"/>
    <property type="match status" value="2"/>
</dbReference>
<feature type="compositionally biased region" description="Basic and acidic residues" evidence="1">
    <location>
        <begin position="274"/>
        <end position="284"/>
    </location>
</feature>
<keyword evidence="5" id="KW-0969">Cilium</keyword>
<accession>A0AAD9F1T1</accession>
<dbReference type="PANTHER" id="PTHR21178:SF8">
    <property type="entry name" value="CILIA- AND FLAGELLA-ASSOCIATED PROTEIN 61"/>
    <property type="match status" value="1"/>
</dbReference>
<reference evidence="5" key="1">
    <citation type="submission" date="2023-04" db="EMBL/GenBank/DDBJ databases">
        <title>Chromosome-level genome of Chaenocephalus aceratus.</title>
        <authorList>
            <person name="Park H."/>
        </authorList>
    </citation>
    <scope>NUCLEOTIDE SEQUENCE</scope>
    <source>
        <strain evidence="5">DE</strain>
        <tissue evidence="5">Muscle</tissue>
    </source>
</reference>
<dbReference type="InterPro" id="IPR016181">
    <property type="entry name" value="Acyl_CoA_acyltransferase"/>
</dbReference>
<keyword evidence="5" id="KW-0282">Flagellum</keyword>